<sequence length="75" mass="8252">MNRQQIATANHLFFERDRVQGRLDAVLGGSGVALMISGQGYPEAMAAVTEPLADHFRKELGAIEEQLRLLGWNGE</sequence>
<dbReference type="OrthoDB" id="6971919at2"/>
<gene>
    <name evidence="1" type="ORF">SAMN05216581_5239</name>
</gene>
<dbReference type="Proteomes" id="UP000182272">
    <property type="component" value="Chromosome I"/>
</dbReference>
<accession>A0A1H6PFA9</accession>
<organism evidence="1 2">
    <name type="scientific">Pseudomonas asplenii</name>
    <dbReference type="NCBI Taxonomy" id="53407"/>
    <lineage>
        <taxon>Bacteria</taxon>
        <taxon>Pseudomonadati</taxon>
        <taxon>Pseudomonadota</taxon>
        <taxon>Gammaproteobacteria</taxon>
        <taxon>Pseudomonadales</taxon>
        <taxon>Pseudomonadaceae</taxon>
        <taxon>Pseudomonas</taxon>
    </lineage>
</organism>
<proteinExistence type="predicted"/>
<dbReference type="EMBL" id="LT629972">
    <property type="protein sequence ID" value="SEI23618.1"/>
    <property type="molecule type" value="Genomic_DNA"/>
</dbReference>
<name>A0A1H6PFA9_9PSED</name>
<reference evidence="1 2" key="1">
    <citation type="submission" date="2016-10" db="EMBL/GenBank/DDBJ databases">
        <authorList>
            <person name="de Groot N.N."/>
        </authorList>
    </citation>
    <scope>NUCLEOTIDE SEQUENCE [LARGE SCALE GENOMIC DNA]</scope>
    <source>
        <strain evidence="1 2">LMG 2158</strain>
    </source>
</reference>
<evidence type="ECO:0000313" key="1">
    <source>
        <dbReference type="EMBL" id="SEI23618.1"/>
    </source>
</evidence>
<dbReference type="AlphaFoldDB" id="A0A1H6PFA9"/>
<protein>
    <submittedName>
        <fullName evidence="1">Uncharacterized protein</fullName>
    </submittedName>
</protein>
<dbReference type="RefSeq" id="WP_155250522.1">
    <property type="nucleotide sequence ID" value="NZ_JAQMZR010000016.1"/>
</dbReference>
<evidence type="ECO:0000313" key="2">
    <source>
        <dbReference type="Proteomes" id="UP000182272"/>
    </source>
</evidence>